<dbReference type="RefSeq" id="WP_308993698.1">
    <property type="nucleotide sequence ID" value="NZ_CP155618.1"/>
</dbReference>
<dbReference type="Gene3D" id="3.10.350.10">
    <property type="entry name" value="LysM domain"/>
    <property type="match status" value="1"/>
</dbReference>
<reference evidence="4" key="1">
    <citation type="submission" date="2024-04" db="EMBL/GenBank/DDBJ databases">
        <title>Mariniflexile litorale, isolated from the shallow sediments of the Sea of Japan.</title>
        <authorList>
            <person name="Romanenko L."/>
            <person name="Isaeva M."/>
        </authorList>
    </citation>
    <scope>NUCLEOTIDE SEQUENCE [LARGE SCALE GENOMIC DNA]</scope>
    <source>
        <strain evidence="4">KMM 9835</strain>
    </source>
</reference>
<dbReference type="Gene3D" id="2.180.10.10">
    <property type="entry name" value="RHS repeat-associated core"/>
    <property type="match status" value="2"/>
</dbReference>
<feature type="region of interest" description="Disordered" evidence="1">
    <location>
        <begin position="3174"/>
        <end position="3195"/>
    </location>
</feature>
<dbReference type="InterPro" id="IPR018392">
    <property type="entry name" value="LysM"/>
</dbReference>
<dbReference type="Pfam" id="PF15542">
    <property type="entry name" value="Ntox50"/>
    <property type="match status" value="1"/>
</dbReference>
<dbReference type="InterPro" id="IPR045619">
    <property type="entry name" value="DUF6443"/>
</dbReference>
<dbReference type="PANTHER" id="PTHR32305">
    <property type="match status" value="1"/>
</dbReference>
<dbReference type="SUPFAM" id="SSF54106">
    <property type="entry name" value="LysM domain"/>
    <property type="match status" value="1"/>
</dbReference>
<dbReference type="PROSITE" id="PS51782">
    <property type="entry name" value="LYSM"/>
    <property type="match status" value="1"/>
</dbReference>
<dbReference type="EMBL" id="CP155618">
    <property type="protein sequence ID" value="XBL15944.1"/>
    <property type="molecule type" value="Genomic_DNA"/>
</dbReference>
<dbReference type="KEGG" id="mlil:QLS71_007980"/>
<dbReference type="InterPro" id="IPR022385">
    <property type="entry name" value="Rhs_assc_core"/>
</dbReference>
<keyword evidence="2" id="KW-0732">Signal</keyword>
<dbReference type="Proteomes" id="UP001224325">
    <property type="component" value="Chromosome"/>
</dbReference>
<feature type="chain" id="PRO_5043537480" evidence="2">
    <location>
        <begin position="27"/>
        <end position="3303"/>
    </location>
</feature>
<name>A0AAU7EKB8_9FLAO</name>
<dbReference type="InterPro" id="IPR050708">
    <property type="entry name" value="T6SS_VgrG/RHS"/>
</dbReference>
<proteinExistence type="predicted"/>
<feature type="domain" description="LysM" evidence="3">
    <location>
        <begin position="3047"/>
        <end position="3093"/>
    </location>
</feature>
<dbReference type="Pfam" id="PF20041">
    <property type="entry name" value="DUF6443"/>
    <property type="match status" value="1"/>
</dbReference>
<dbReference type="PANTHER" id="PTHR32305:SF15">
    <property type="entry name" value="PROTEIN RHSA-RELATED"/>
    <property type="match status" value="1"/>
</dbReference>
<evidence type="ECO:0000256" key="2">
    <source>
        <dbReference type="SAM" id="SignalP"/>
    </source>
</evidence>
<dbReference type="InterPro" id="IPR036779">
    <property type="entry name" value="LysM_dom_sf"/>
</dbReference>
<feature type="signal peptide" evidence="2">
    <location>
        <begin position="1"/>
        <end position="26"/>
    </location>
</feature>
<evidence type="ECO:0000313" key="5">
    <source>
        <dbReference type="Proteomes" id="UP001224325"/>
    </source>
</evidence>
<evidence type="ECO:0000256" key="1">
    <source>
        <dbReference type="SAM" id="MobiDB-lite"/>
    </source>
</evidence>
<evidence type="ECO:0000259" key="3">
    <source>
        <dbReference type="PROSITE" id="PS51782"/>
    </source>
</evidence>
<evidence type="ECO:0000313" key="4">
    <source>
        <dbReference type="EMBL" id="XBL15944.1"/>
    </source>
</evidence>
<dbReference type="NCBIfam" id="TIGR03696">
    <property type="entry name" value="Rhs_assc_core"/>
    <property type="match status" value="1"/>
</dbReference>
<sequence length="3303" mass="369082">MFTKKNYKLFAKISFLFTLVGFQAFAQNYQEFQANQLVVTGNPLNVIASELEIPTAIDLDVYSYITLKVKENSTPYTAYKFLVTLKVSPLLRDGTPDADYNIVLEVENNLSASGGNVIDLKQHILENKYIALNGIEVISNTLIENGVTSNDVPAASIPQNIVLTLGYNKTRYYELPETAPIIGTTVVTANNELQINWTSVIPEARYYDVEWTWVDNYGDDINTPLHEAIIRFSTQDFERNSTRVQTSETSYYIPLVYSKGYVIYRVRAVGNFLNDLTKNKYSLWSSGSSEKLTLANWPHKELIAEDHEPNKNWQFQASYAEDGKKKEVVSYFDGSLRNRQTVTTINTDNTAVVGEVIYDAQGRPAVEVLPVPTSDNVLKYHNGLNQEGAFNLNETGTPYNYLNFDLNAQNEVDTPSNNKKMGTIIGASNYYSPSNIFAGAERDRIPDAAQYPFSQIEYTPDNTGRIRRKGGVGKTHQLGSGHEMEYYYGVPEQIELNRLFGYAVGNTVHYKKNMVLDPNRQLSVSYIDPQGRTIATALAGVTPSNLEGLIDEKNEQLHETLSIDLLNKIKTTDKDTPEDNNEIGISGTFGALQDQLSYNAIKTAVFDDTRSFIYDVTIAPFNFGCIVNGTNHFQSYNLDYDLTIDILDEDANSLLTNPISELISLNGTNTEVFSYINSKLPLINVERGTFTITKNLKVNKQAAADAADAYLLRLQDENDACYVAPEIISPPPIIIDGCFESCEECVLNITNVYGSAETYKNAQLATYAESELTQTEIDELSIEYINQYNEAIKACNAPCNTTETFNPEEPLESISCQTALDQLLNDMSPLGQYGNGTEEAAEILLSIFEANNVLFSTKTNTVSIHNSWKNPNHPDYDSTNNGTALYTQGHYYNEDGTISYIKIQKIITPSEVEGGDDTITYQPAIDETGINSLTPTDDVDISNQYWVEPKYLVESDYMTHPDIWQDSWAYSLLQYHPEYDYLLYSNKLCELTNVIPSVGTFNSDGFDAYLQSITTFEEADTPLFLGSFASLMDEDPYFKTLIGSGSDGFDTAVLLAARQNIMNQALTDNFDGTGSKMMASTHAAIVCNSLGNCVLDPNISIATILNTIRALPDESKKDQFWNSYKANYIALKQRIQSVFINAYAQKKGSYNGCIGVSEAPVALIANISTYTAASQVKSYLGTIKPSDGLCSYINASAYQTKQKRFLPTDMYYNAGADPADVIADIAEQVNYQSYIETGVCPLARDLEIYLDGYFKDQNVSQNPNLIFEGHYFTPHLFEEFGGIYPAVSPIIINADLTSSSTITLSVGGLDNSNVTVVLPAAYQWSEYDSWTLTSISNINAKYNPTSQLFEYKALAKLDVNGTYKEIVISGETKARISDCSITNPTSIGEYLGSGNTFDETGSCNKESYFSKAMVLLLNNLIASNSINNSSVNITNLSTYTNSYLPEFFEGRSNITWSYSGASTNTYVLNIDGNIGFQMTLDVAIPTDVTITSISFDYEYKNDKTSIIGQNIKLTWLTSTLAKVTTEGTVKETETTILNFLCCDDINAFYEVNSSIHSDISAGRGLTITIPQDNTTCIFNSTTGSIYKNQYGLIKDTSLSIYKNGSTNIEGKQVLLYNTKENFEEIEKLIITDVYFSEINNGAGSVVQNGLIDNNQLYLEYNGVKINASDLPFTINKSDFVLQNNQSYLIPKLKVRYSNIDKCSYGNAVFLTTLLKFNFEIELSTGSRISWDEAPGRDRPLQYGDRINISVNNKYLNNGSDSEDSQDTYLIKPSFILRKQVTNNSIGDPNDTIPAGQFYYKDVFFKPIGVGVNLNELTNIKFNINFSNYSYNPFDYREAEIVINSEVFSQSRKNLLVSFEEGVGYGQRYYPKNRFSWSLYYPQSFNIFNFSYNINNQDRIYNLNEGSGATMATNGISTINVSNWFTDPVLGTGLKYNASTQSEWNDFIPFVFEQGVSIGFNGSLKFTGEIPSNDPTYGYFGHVLQLGYEDSAHSENLYEFFVFADKGENIIVPSIIDCNDATQCIAQPVVPVSCTDKYQTLLGVLATLNIAQGDYDYITEADFCKLNFAYITDAYSTYLTALGVTSTNSLHYITIGEFGATEFGYGYSDINNVINAYETHVSYHNTQGDPDDIKTWSQFTSDYLYEITNEGSFCISLPASILTAPSTDGYQYPDDPNKKTPCEEFTASILASYSKDNYDVFLKKERENFINTYLQYATNNVVENFTMEYKDKEYQYTLYYYDQAGNLKQTVPPEGVDRFTKTDLDATDANGITLNDRINTYRKENVAEEAPTLLPDHQLKTEYEYNSLNQLVWQQTPDGGETRFAYDALGRIIASQNAKQLVNNTFSYTTYDDLGRITEAGEFVPNLVIAINEMTGKLVYTATSLPVESEIKITNPDNSVTTTRYPDQLTVEKHEVTKTKYSTYDVNVASIFNTVSNASNIVANARNRVTTVYYYDEVTPATASIDYQNVLYYNYDIHGNVLELAQHNRLFSEYGSNPYSGLKHVQYEYDLISGNVNKVYYQKGNLDQFIHKYEYDADNRIVNVQTSSDGYIWETDASYNYFAHGPLARTLLGDKEVQGIDYAYTLQGWLKGVNSNTLNPTIDLGTDGTAGSNVAQDAMGYALTYYGNNTNNNTDENDYASIGTINAFLNTNTNAPTNIKNLYNGNIKQMATDIADLNQTTLGTQTNNYTYDQLNRIKKMHGYNASGNQNYKSAYTYDRNGNLDSLSRSAANVSGVITPMDNFDYKYHLDANQKKINNQLRSVQELSVALDGNFDTDIDSGQALDNYVYDAIGQLISDAAEGITNINWRVDGKVASIIKSNGNQIKFTYDGLGNRIAKTVLPENITTLYSRDAQGNVLAVYETNESDINNITANKEVILKEHHIYGSSRLGIEEKNLQAASNTYARTVGDKRYELSNHLGNVLSVVTDRKLVADPLNFTNFTADVLTYNDYYPFGMLLPNRHGNSSDYRYGFQGQEMDNEVKGEGNSLNYKFRMHDPRVGRFFATDPLTHKYPWYSPYQFAGNKVIEFNELEGLEEFKRLTNKDWTARFFKVRADDNLHVISKVTGVAVNDIIRFNPGIQDDPNHIEVGQTLMLRDMSGLTIGDFVQPKQSSWVKDFIVKLATSNESGPSIQSSATTAMDPIGTAVEEVIGEDIPDEAHYLIGAYNLYRTLKGKKPRSKTKTRTVDPDLPVEDGSRKISSVDNISRSVSKKIHTGKQGKHIEGHNNYQQGKSILEKDAQSLLDDFHSGNYKSTRIINEAKTSVDFGKPIGKYVDPVSGKATSTTVGTVINSKTGAHIVPARPNQ</sequence>
<protein>
    <submittedName>
        <fullName evidence="4">Polymorphic toxin type 50 domain-containing protein</fullName>
    </submittedName>
</protein>
<accession>A0AAU7EKB8</accession>
<dbReference type="InterPro" id="IPR029100">
    <property type="entry name" value="Ntox50"/>
</dbReference>
<gene>
    <name evidence="4" type="ORF">QLS71_007980</name>
</gene>
<keyword evidence="5" id="KW-1185">Reference proteome</keyword>
<organism evidence="4 5">
    <name type="scientific">Mariniflexile litorale</name>
    <dbReference type="NCBI Taxonomy" id="3045158"/>
    <lineage>
        <taxon>Bacteria</taxon>
        <taxon>Pseudomonadati</taxon>
        <taxon>Bacteroidota</taxon>
        <taxon>Flavobacteriia</taxon>
        <taxon>Flavobacteriales</taxon>
        <taxon>Flavobacteriaceae</taxon>
        <taxon>Mariniflexile</taxon>
    </lineage>
</organism>